<dbReference type="CDD" id="cd04433">
    <property type="entry name" value="AFD_class_I"/>
    <property type="match status" value="1"/>
</dbReference>
<evidence type="ECO:0000259" key="3">
    <source>
        <dbReference type="Pfam" id="PF00501"/>
    </source>
</evidence>
<dbReference type="Pfam" id="PF00501">
    <property type="entry name" value="AMP-binding"/>
    <property type="match status" value="1"/>
</dbReference>
<dbReference type="GO" id="GO:0006631">
    <property type="term" value="P:fatty acid metabolic process"/>
    <property type="evidence" value="ECO:0007669"/>
    <property type="project" value="TreeGrafter"/>
</dbReference>
<dbReference type="InterPro" id="IPR045851">
    <property type="entry name" value="AMP-bd_C_sf"/>
</dbReference>
<dbReference type="InterPro" id="IPR025110">
    <property type="entry name" value="AMP-bd_C"/>
</dbReference>
<evidence type="ECO:0000256" key="1">
    <source>
        <dbReference type="ARBA" id="ARBA00006432"/>
    </source>
</evidence>
<proteinExistence type="inferred from homology"/>
<dbReference type="InterPro" id="IPR042099">
    <property type="entry name" value="ANL_N_sf"/>
</dbReference>
<dbReference type="Pfam" id="PF13193">
    <property type="entry name" value="AMP-binding_C"/>
    <property type="match status" value="1"/>
</dbReference>
<feature type="domain" description="AMP-binding enzyme C-terminal" evidence="4">
    <location>
        <begin position="448"/>
        <end position="525"/>
    </location>
</feature>
<dbReference type="PANTHER" id="PTHR43201">
    <property type="entry name" value="ACYL-COA SYNTHETASE"/>
    <property type="match status" value="1"/>
</dbReference>
<protein>
    <recommendedName>
        <fullName evidence="6">AMP-dependent synthetase/ligase domain-containing protein</fullName>
    </recommendedName>
</protein>
<gene>
    <name evidence="5" type="ORF">METZ01_LOCUS43469</name>
</gene>
<name>A0A381RFN7_9ZZZZ</name>
<dbReference type="GO" id="GO:0031956">
    <property type="term" value="F:medium-chain fatty acid-CoA ligase activity"/>
    <property type="evidence" value="ECO:0007669"/>
    <property type="project" value="TreeGrafter"/>
</dbReference>
<evidence type="ECO:0000259" key="4">
    <source>
        <dbReference type="Pfam" id="PF13193"/>
    </source>
</evidence>
<keyword evidence="2" id="KW-0436">Ligase</keyword>
<reference evidence="5" key="1">
    <citation type="submission" date="2018-05" db="EMBL/GenBank/DDBJ databases">
        <authorList>
            <person name="Lanie J.A."/>
            <person name="Ng W.-L."/>
            <person name="Kazmierczak K.M."/>
            <person name="Andrzejewski T.M."/>
            <person name="Davidsen T.M."/>
            <person name="Wayne K.J."/>
            <person name="Tettelin H."/>
            <person name="Glass J.I."/>
            <person name="Rusch D."/>
            <person name="Podicherti R."/>
            <person name="Tsui H.-C.T."/>
            <person name="Winkler M.E."/>
        </authorList>
    </citation>
    <scope>NUCLEOTIDE SEQUENCE</scope>
</reference>
<dbReference type="InterPro" id="IPR000873">
    <property type="entry name" value="AMP-dep_synth/lig_dom"/>
</dbReference>
<dbReference type="SUPFAM" id="SSF56801">
    <property type="entry name" value="Acetyl-CoA synthetase-like"/>
    <property type="match status" value="1"/>
</dbReference>
<sequence>MDLPEVEFEPTMPNAIRRATERFGQNELLVMPGLRMTFEEADLASRRVACELLAFGVGKGTRIAIHFPYGPDWIVAFFAITRIGAVCVPLSTSFRPAELRRAVVHGDVDTLLIPSTNASDEQATFMEQAFPSLVDAGEGPHYLKEAPFLRSFLATGSLGRPWAAEVSLGLDQGGSGKTQVSELMLEAVESQVVPGDWCMVIQTSGTTGEPKGAIHTHGAFVRHNENLSCFLGWTEERTQYSGLPWFWIGGVVLSVGHALAQGFTLLALEKFENQRALDLIIEEQPEQVGMWGQLLQRFYQYAAASGRDLTGVPAMDFLMGEPVDPGLRHNSLGQTETLGPHSGAGPEIGRELPEELRGSFGLPVPHVEHRVVDPETGEDLEPGEEGEILIRGYSLSAGLYKRERHEAFDDDGWLHTGDRGYFKKGYLFFTGRFTEMIKTLGANVSPREVELVLEMLPEVSLAIVLGIPDEERGQIVGAVLVPAPGHDVDLEAVRVHAMEQVSSYKVPRYTLSIPSEEMPSLGSGKPDKLVLLAMLEEAAAADSS</sequence>
<dbReference type="InterPro" id="IPR020845">
    <property type="entry name" value="AMP-binding_CS"/>
</dbReference>
<organism evidence="5">
    <name type="scientific">marine metagenome</name>
    <dbReference type="NCBI Taxonomy" id="408172"/>
    <lineage>
        <taxon>unclassified sequences</taxon>
        <taxon>metagenomes</taxon>
        <taxon>ecological metagenomes</taxon>
    </lineage>
</organism>
<dbReference type="PROSITE" id="PS00455">
    <property type="entry name" value="AMP_BINDING"/>
    <property type="match status" value="1"/>
</dbReference>
<dbReference type="EMBL" id="UINC01001909">
    <property type="protein sequence ID" value="SUZ90615.1"/>
    <property type="molecule type" value="Genomic_DNA"/>
</dbReference>
<evidence type="ECO:0000313" key="5">
    <source>
        <dbReference type="EMBL" id="SUZ90615.1"/>
    </source>
</evidence>
<evidence type="ECO:0000256" key="2">
    <source>
        <dbReference type="ARBA" id="ARBA00022598"/>
    </source>
</evidence>
<dbReference type="AlphaFoldDB" id="A0A381RFN7"/>
<accession>A0A381RFN7</accession>
<dbReference type="Gene3D" id="3.40.50.12780">
    <property type="entry name" value="N-terminal domain of ligase-like"/>
    <property type="match status" value="1"/>
</dbReference>
<evidence type="ECO:0008006" key="6">
    <source>
        <dbReference type="Google" id="ProtNLM"/>
    </source>
</evidence>
<dbReference type="Gene3D" id="3.30.300.30">
    <property type="match status" value="1"/>
</dbReference>
<feature type="domain" description="AMP-dependent synthetase/ligase" evidence="3">
    <location>
        <begin position="17"/>
        <end position="400"/>
    </location>
</feature>
<dbReference type="PANTHER" id="PTHR43201:SF5">
    <property type="entry name" value="MEDIUM-CHAIN ACYL-COA LIGASE ACSF2, MITOCHONDRIAL"/>
    <property type="match status" value="1"/>
</dbReference>
<comment type="similarity">
    <text evidence="1">Belongs to the ATP-dependent AMP-binding enzyme family.</text>
</comment>